<name>A0A538TEQ3_UNCEI</name>
<proteinExistence type="inferred from homology"/>
<feature type="domain" description="Peptidase M13 C-terminal" evidence="2">
    <location>
        <begin position="2"/>
        <end position="142"/>
    </location>
</feature>
<dbReference type="Proteomes" id="UP000320913">
    <property type="component" value="Unassembled WGS sequence"/>
</dbReference>
<dbReference type="EMBL" id="VBOV01000004">
    <property type="protein sequence ID" value="TMQ62125.1"/>
    <property type="molecule type" value="Genomic_DNA"/>
</dbReference>
<comment type="similarity">
    <text evidence="1">Belongs to the peptidase M13 family.</text>
</comment>
<evidence type="ECO:0000313" key="3">
    <source>
        <dbReference type="EMBL" id="TMQ62125.1"/>
    </source>
</evidence>
<organism evidence="3 4">
    <name type="scientific">Eiseniibacteriota bacterium</name>
    <dbReference type="NCBI Taxonomy" id="2212470"/>
    <lineage>
        <taxon>Bacteria</taxon>
        <taxon>Candidatus Eiseniibacteriota</taxon>
    </lineage>
</organism>
<dbReference type="SUPFAM" id="SSF55486">
    <property type="entry name" value="Metalloproteases ('zincins'), catalytic domain"/>
    <property type="match status" value="1"/>
</dbReference>
<protein>
    <submittedName>
        <fullName evidence="3">M13 family metallopeptidase</fullName>
    </submittedName>
</protein>
<dbReference type="GO" id="GO:0004222">
    <property type="term" value="F:metalloendopeptidase activity"/>
    <property type="evidence" value="ECO:0007669"/>
    <property type="project" value="InterPro"/>
</dbReference>
<evidence type="ECO:0000259" key="2">
    <source>
        <dbReference type="Pfam" id="PF01431"/>
    </source>
</evidence>
<dbReference type="GO" id="GO:0016485">
    <property type="term" value="P:protein processing"/>
    <property type="evidence" value="ECO:0007669"/>
    <property type="project" value="TreeGrafter"/>
</dbReference>
<dbReference type="PANTHER" id="PTHR11733">
    <property type="entry name" value="ZINC METALLOPROTEASE FAMILY M13 NEPRILYSIN-RELATED"/>
    <property type="match status" value="1"/>
</dbReference>
<feature type="non-terminal residue" evidence="3">
    <location>
        <position position="1"/>
    </location>
</feature>
<dbReference type="AlphaFoldDB" id="A0A538TEQ3"/>
<dbReference type="GO" id="GO:0005886">
    <property type="term" value="C:plasma membrane"/>
    <property type="evidence" value="ECO:0007669"/>
    <property type="project" value="TreeGrafter"/>
</dbReference>
<sequence length="145" mass="16668">RTWWTDVDRKSFDVRTTALAQQYDAYEPLPGLHVNGRLTLGENIADLAGMMIARKAYHISLAGKEAPVLDGYTGDQRFYLAFAQSWRSKQKDESMRQRVLSNPHSPPAFRVNGVVRNDDGWYAAFPEIKPTDAYYLPPNRRVHLW</sequence>
<dbReference type="Gene3D" id="3.40.390.10">
    <property type="entry name" value="Collagenase (Catalytic Domain)"/>
    <property type="match status" value="1"/>
</dbReference>
<dbReference type="PROSITE" id="PS51885">
    <property type="entry name" value="NEPRILYSIN"/>
    <property type="match status" value="1"/>
</dbReference>
<dbReference type="InterPro" id="IPR000718">
    <property type="entry name" value="Peptidase_M13"/>
</dbReference>
<gene>
    <name evidence="3" type="ORF">E6K75_00295</name>
</gene>
<dbReference type="InterPro" id="IPR024079">
    <property type="entry name" value="MetalloPept_cat_dom_sf"/>
</dbReference>
<dbReference type="Pfam" id="PF01431">
    <property type="entry name" value="Peptidase_M13"/>
    <property type="match status" value="1"/>
</dbReference>
<comment type="caution">
    <text evidence="3">The sequence shown here is derived from an EMBL/GenBank/DDBJ whole genome shotgun (WGS) entry which is preliminary data.</text>
</comment>
<reference evidence="3 4" key="1">
    <citation type="journal article" date="2019" name="Nat. Microbiol.">
        <title>Mediterranean grassland soil C-N compound turnover is dependent on rainfall and depth, and is mediated by genomically divergent microorganisms.</title>
        <authorList>
            <person name="Diamond S."/>
            <person name="Andeer P.F."/>
            <person name="Li Z."/>
            <person name="Crits-Christoph A."/>
            <person name="Burstein D."/>
            <person name="Anantharaman K."/>
            <person name="Lane K.R."/>
            <person name="Thomas B.C."/>
            <person name="Pan C."/>
            <person name="Northen T.R."/>
            <person name="Banfield J.F."/>
        </authorList>
    </citation>
    <scope>NUCLEOTIDE SEQUENCE [LARGE SCALE GENOMIC DNA]</scope>
    <source>
        <strain evidence="3">WS_5</strain>
    </source>
</reference>
<accession>A0A538TEQ3</accession>
<dbReference type="PANTHER" id="PTHR11733:SF167">
    <property type="entry name" value="FI17812P1-RELATED"/>
    <property type="match status" value="1"/>
</dbReference>
<dbReference type="InterPro" id="IPR018497">
    <property type="entry name" value="Peptidase_M13_C"/>
</dbReference>
<evidence type="ECO:0000256" key="1">
    <source>
        <dbReference type="ARBA" id="ARBA00007357"/>
    </source>
</evidence>
<evidence type="ECO:0000313" key="4">
    <source>
        <dbReference type="Proteomes" id="UP000320913"/>
    </source>
</evidence>